<organism evidence="3 5">
    <name type="scientific">Halalkalicoccus jeotgali (strain DSM 18796 / CECT 7217 / JCM 14584 / KCTC 4019 / B3)</name>
    <dbReference type="NCBI Taxonomy" id="795797"/>
    <lineage>
        <taxon>Archaea</taxon>
        <taxon>Methanobacteriati</taxon>
        <taxon>Methanobacteriota</taxon>
        <taxon>Stenosarchaea group</taxon>
        <taxon>Halobacteria</taxon>
        <taxon>Halobacteriales</taxon>
        <taxon>Halococcaceae</taxon>
        <taxon>Halalkalicoccus</taxon>
    </lineage>
</organism>
<keyword evidence="3" id="KW-0614">Plasmid</keyword>
<dbReference type="Proteomes" id="UP000000390">
    <property type="component" value="Plasmid 2"/>
</dbReference>
<dbReference type="eggNOG" id="arCOG01931">
    <property type="taxonomic scope" value="Archaea"/>
</dbReference>
<keyword evidence="6" id="KW-1185">Reference proteome</keyword>
<protein>
    <submittedName>
        <fullName evidence="3">Amidohydrolase 2</fullName>
    </submittedName>
</protein>
<dbReference type="GO" id="GO:0005737">
    <property type="term" value="C:cytoplasm"/>
    <property type="evidence" value="ECO:0007669"/>
    <property type="project" value="TreeGrafter"/>
</dbReference>
<keyword evidence="1" id="KW-0456">Lyase</keyword>
<dbReference type="Proteomes" id="UP000011645">
    <property type="component" value="Unassembled WGS sequence"/>
</dbReference>
<dbReference type="Gene3D" id="3.20.20.140">
    <property type="entry name" value="Metal-dependent hydrolases"/>
    <property type="match status" value="1"/>
</dbReference>
<keyword evidence="4" id="KW-0378">Hydrolase</keyword>
<proteinExistence type="predicted"/>
<evidence type="ECO:0000313" key="4">
    <source>
        <dbReference type="EMBL" id="ELY38665.1"/>
    </source>
</evidence>
<evidence type="ECO:0000313" key="6">
    <source>
        <dbReference type="Proteomes" id="UP000011645"/>
    </source>
</evidence>
<dbReference type="SUPFAM" id="SSF51556">
    <property type="entry name" value="Metallo-dependent hydrolases"/>
    <property type="match status" value="1"/>
</dbReference>
<evidence type="ECO:0000313" key="5">
    <source>
        <dbReference type="Proteomes" id="UP000000390"/>
    </source>
</evidence>
<dbReference type="PANTHER" id="PTHR21240:SF28">
    <property type="entry name" value="ISO-OROTATE DECARBOXYLASE (EUROFUNG)"/>
    <property type="match status" value="1"/>
</dbReference>
<feature type="domain" description="Amidohydrolase-related" evidence="2">
    <location>
        <begin position="3"/>
        <end position="246"/>
    </location>
</feature>
<reference evidence="4 6" key="2">
    <citation type="journal article" date="2014" name="PLoS Genet.">
        <title>Phylogenetically driven sequencing of extremely halophilic archaea reveals strategies for static and dynamic osmo-response.</title>
        <authorList>
            <person name="Becker E.A."/>
            <person name="Seitzer P.M."/>
            <person name="Tritt A."/>
            <person name="Larsen D."/>
            <person name="Krusor M."/>
            <person name="Yao A.I."/>
            <person name="Wu D."/>
            <person name="Madern D."/>
            <person name="Eisen J.A."/>
            <person name="Darling A.E."/>
            <person name="Facciotti M.T."/>
        </authorList>
    </citation>
    <scope>NUCLEOTIDE SEQUENCE [LARGE SCALE GENOMIC DNA]</scope>
    <source>
        <strain evidence="4">B3</strain>
        <strain evidence="6">DSM 18796 / CECT 7217 / JCM 14584 / KCTC 4019 / B3</strain>
    </source>
</reference>
<reference evidence="3 5" key="1">
    <citation type="journal article" date="2010" name="J. Bacteriol.">
        <title>Complete genome sequence of Halalkalicoccus jeotgali B3(T), an extremely halophilic archaeon.</title>
        <authorList>
            <person name="Roh S.W."/>
            <person name="Nam Y.D."/>
            <person name="Nam S.H."/>
            <person name="Choi S.H."/>
            <person name="Park H.S."/>
            <person name="Bae J.W."/>
        </authorList>
    </citation>
    <scope>NUCLEOTIDE SEQUENCE [LARGE SCALE GENOMIC DNA]</scope>
    <source>
        <strain evidence="3">B3</strain>
        <strain evidence="5">DSM 18796 / CECT 7217 / JCM 14584 / KCTC 4019 / B3</strain>
        <plasmid evidence="5">2</plasmid>
    </source>
</reference>
<evidence type="ECO:0000259" key="2">
    <source>
        <dbReference type="Pfam" id="PF04909"/>
    </source>
</evidence>
<accession>D8JBZ1</accession>
<evidence type="ECO:0000313" key="3">
    <source>
        <dbReference type="EMBL" id="ADJ16898.1"/>
    </source>
</evidence>
<geneLocation type="plasmid" evidence="3 5">
    <name>2</name>
</geneLocation>
<dbReference type="KEGG" id="hje:HacjB3_17778"/>
<dbReference type="GO" id="GO:0016787">
    <property type="term" value="F:hydrolase activity"/>
    <property type="evidence" value="ECO:0007669"/>
    <property type="project" value="UniProtKB-KW"/>
</dbReference>
<dbReference type="PANTHER" id="PTHR21240">
    <property type="entry name" value="2-AMINO-3-CARBOXYLMUCONATE-6-SEMIALDEHYDE DECARBOXYLASE"/>
    <property type="match status" value="1"/>
</dbReference>
<dbReference type="InterPro" id="IPR032465">
    <property type="entry name" value="ACMSD"/>
</dbReference>
<dbReference type="InterPro" id="IPR006680">
    <property type="entry name" value="Amidohydro-rel"/>
</dbReference>
<dbReference type="InterPro" id="IPR032466">
    <property type="entry name" value="Metal_Hydrolase"/>
</dbReference>
<dbReference type="EMBL" id="CP002064">
    <property type="protein sequence ID" value="ADJ16898.1"/>
    <property type="molecule type" value="Genomic_DNA"/>
</dbReference>
<name>D8JBZ1_HALJB</name>
<gene>
    <name evidence="3" type="ordered locus">HacjB3_17778</name>
    <name evidence="4" type="ORF">C497_06984</name>
</gene>
<evidence type="ECO:0000256" key="1">
    <source>
        <dbReference type="ARBA" id="ARBA00023239"/>
    </source>
</evidence>
<dbReference type="EMBL" id="AOHV01000020">
    <property type="protein sequence ID" value="ELY38665.1"/>
    <property type="molecule type" value="Genomic_DNA"/>
</dbReference>
<dbReference type="Pfam" id="PF04909">
    <property type="entry name" value="Amidohydro_2"/>
    <property type="match status" value="1"/>
</dbReference>
<dbReference type="AlphaFoldDB" id="D8JBZ1"/>
<dbReference type="HOGENOM" id="CLU_1258436_0_0_2"/>
<dbReference type="GO" id="GO:0019748">
    <property type="term" value="P:secondary metabolic process"/>
    <property type="evidence" value="ECO:0007669"/>
    <property type="project" value="TreeGrafter"/>
</dbReference>
<dbReference type="GO" id="GO:0016831">
    <property type="term" value="F:carboxy-lyase activity"/>
    <property type="evidence" value="ECO:0007669"/>
    <property type="project" value="InterPro"/>
</dbReference>
<sequence>MSAYNDLLIDQYLDEYDHFYGLASLATQKPDKAAEELDRLGDEDQIVGAYIATTGPNPPLGDPEYDILYQAAQDNDIHIAYHGSGGAFMFEFPRQNQSFEKFIEVHTMAHTWSQMMTLSSLLVHGVPEKFPDLNFTFLEAGIGWIPMMMFRLNKEYSIRRSEAPLLEKSPEEYIREFYFASQPIGEANDPKHMKQLIDIVGVDSLTFASDYPHWDFDHPDALEQYLSTFNEEGRQKIMYKNAADAFALDL</sequence>